<dbReference type="STRING" id="1445510.YC6258_04638"/>
<dbReference type="InterPro" id="IPR030934">
    <property type="entry name" value="Intein_C"/>
</dbReference>
<evidence type="ECO:0000259" key="1">
    <source>
        <dbReference type="SMART" id="SM00306"/>
    </source>
</evidence>
<feature type="domain" description="Hint" evidence="1">
    <location>
        <begin position="275"/>
        <end position="370"/>
    </location>
</feature>
<evidence type="ECO:0000313" key="2">
    <source>
        <dbReference type="EMBL" id="AJQ96670.1"/>
    </source>
</evidence>
<dbReference type="NCBIfam" id="TIGR01445">
    <property type="entry name" value="intein_Nterm"/>
    <property type="match status" value="1"/>
</dbReference>
<dbReference type="Proteomes" id="UP000032266">
    <property type="component" value="Chromosome"/>
</dbReference>
<reference evidence="2 3" key="1">
    <citation type="submission" date="2014-01" db="EMBL/GenBank/DDBJ databases">
        <title>Full genme sequencing of cellulolytic bacterium Gynuella sunshinyii YC6258T gen. nov., sp. nov.</title>
        <authorList>
            <person name="Khan H."/>
            <person name="Chung E.J."/>
            <person name="Chung Y.R."/>
        </authorList>
    </citation>
    <scope>NUCLEOTIDE SEQUENCE [LARGE SCALE GENOMIC DNA]</scope>
    <source>
        <strain evidence="2 3">YC6258</strain>
    </source>
</reference>
<dbReference type="NCBIfam" id="TIGR03696">
    <property type="entry name" value="Rhs_assc_core"/>
    <property type="match status" value="1"/>
</dbReference>
<dbReference type="PROSITE" id="PS50818">
    <property type="entry name" value="INTEIN_C_TER"/>
    <property type="match status" value="1"/>
</dbReference>
<dbReference type="RefSeq" id="WP_044618625.1">
    <property type="nucleotide sequence ID" value="NZ_CP007142.1"/>
</dbReference>
<keyword evidence="3" id="KW-1185">Reference proteome</keyword>
<dbReference type="OrthoDB" id="9815414at2"/>
<organism evidence="2 3">
    <name type="scientific">Gynuella sunshinyii YC6258</name>
    <dbReference type="NCBI Taxonomy" id="1445510"/>
    <lineage>
        <taxon>Bacteria</taxon>
        <taxon>Pseudomonadati</taxon>
        <taxon>Pseudomonadota</taxon>
        <taxon>Gammaproteobacteria</taxon>
        <taxon>Oceanospirillales</taxon>
        <taxon>Saccharospirillaceae</taxon>
        <taxon>Gynuella</taxon>
    </lineage>
</organism>
<sequence>MTTSYQYNAKNELIGVSKDDGSTTASYQYNIDGIRNQKTESGNTTEYVVDSNQAYAQVIQEITNGTTQVSYAYGDDLISQVRAGSTSYYHVDGLGSTRSLSDSNGDITDTYDYEAFGELLNSTGTTENSYLYGGEQYDQSLDQYYLRARYYNQNIGRFTQQDTWMGNNHDPITLHKYLYANASPAMYTDPSGNFSLGSLMAGINTMGNLAMRAYNVYSAFDMGMSIASGEMSAKEIGTEILLNMLGGSAGKLIKMMPKKTQELLRKAYDGVECFFNSFPAGTMVHTENGLMSIEDVKIGDMVLAFDEETGELAYKEVTHFIQHEKSYNFVEIKLETGEVLEATAEHPFYVAGEWKQANELEAGDKLTLAYGLISVQQISREIRTERVYNFTVDTLHTYFIGSDGILVHNQNKKACKFRGRKAKGYDWDHIFDNHADWGNVNKQRTGSYHTSFSGLTASQIKARVKGAWKNRELVRTQVGTYDKYGVKQADRLIYDGIDPKSGQTVRMWFNPETGIVESAAPRM</sequence>
<dbReference type="InterPro" id="IPR006141">
    <property type="entry name" value="Intein_N"/>
</dbReference>
<dbReference type="InterPro" id="IPR050708">
    <property type="entry name" value="T6SS_VgrG/RHS"/>
</dbReference>
<dbReference type="AlphaFoldDB" id="A0A0C5VBE6"/>
<dbReference type="PATRIC" id="fig|1445510.3.peg.4601"/>
<dbReference type="PANTHER" id="PTHR32305">
    <property type="match status" value="1"/>
</dbReference>
<dbReference type="Pfam" id="PF07591">
    <property type="entry name" value="PT-HINT"/>
    <property type="match status" value="1"/>
</dbReference>
<name>A0A0C5VBE6_9GAMM</name>
<protein>
    <submittedName>
        <fullName evidence="2">Rhs family protein</fullName>
    </submittedName>
</protein>
<dbReference type="InterPro" id="IPR036844">
    <property type="entry name" value="Hint_dom_sf"/>
</dbReference>
<dbReference type="EMBL" id="CP007142">
    <property type="protein sequence ID" value="AJQ96670.1"/>
    <property type="molecule type" value="Genomic_DNA"/>
</dbReference>
<dbReference type="PANTHER" id="PTHR32305:SF15">
    <property type="entry name" value="PROTEIN RHSA-RELATED"/>
    <property type="match status" value="1"/>
</dbReference>
<dbReference type="InterPro" id="IPR003587">
    <property type="entry name" value="Hint_dom_N"/>
</dbReference>
<dbReference type="Gene3D" id="2.170.16.10">
    <property type="entry name" value="Hedgehog/Intein (Hint) domain"/>
    <property type="match status" value="1"/>
</dbReference>
<dbReference type="SMART" id="SM00306">
    <property type="entry name" value="HintN"/>
    <property type="match status" value="1"/>
</dbReference>
<dbReference type="GO" id="GO:0016539">
    <property type="term" value="P:intein-mediated protein splicing"/>
    <property type="evidence" value="ECO:0007669"/>
    <property type="project" value="InterPro"/>
</dbReference>
<dbReference type="InterPro" id="IPR022385">
    <property type="entry name" value="Rhs_assc_core"/>
</dbReference>
<dbReference type="SUPFAM" id="SSF51294">
    <property type="entry name" value="Hedgehog/intein (Hint) domain"/>
    <property type="match status" value="1"/>
</dbReference>
<dbReference type="NCBIfam" id="TIGR01443">
    <property type="entry name" value="intein_Cterm"/>
    <property type="match status" value="1"/>
</dbReference>
<dbReference type="KEGG" id="gsn:YC6258_04638"/>
<dbReference type="HOGENOM" id="CLU_520502_0_0_6"/>
<dbReference type="CDD" id="cd00081">
    <property type="entry name" value="Hint"/>
    <property type="match status" value="1"/>
</dbReference>
<dbReference type="Gene3D" id="2.180.10.10">
    <property type="entry name" value="RHS repeat-associated core"/>
    <property type="match status" value="1"/>
</dbReference>
<accession>A0A0C5VBE6</accession>
<proteinExistence type="predicted"/>
<gene>
    <name evidence="2" type="ORF">YC6258_04638</name>
</gene>
<evidence type="ECO:0000313" key="3">
    <source>
        <dbReference type="Proteomes" id="UP000032266"/>
    </source>
</evidence>
<dbReference type="PROSITE" id="PS50817">
    <property type="entry name" value="INTEIN_N_TER"/>
    <property type="match status" value="1"/>
</dbReference>